<dbReference type="InterPro" id="IPR000028">
    <property type="entry name" value="Chloroperoxidase"/>
</dbReference>
<keyword evidence="5" id="KW-0560">Oxidoreductase</keyword>
<dbReference type="EMBL" id="KB822719">
    <property type="protein sequence ID" value="ETN41661.1"/>
    <property type="molecule type" value="Genomic_DNA"/>
</dbReference>
<evidence type="ECO:0000256" key="1">
    <source>
        <dbReference type="ARBA" id="ARBA00001970"/>
    </source>
</evidence>
<dbReference type="Pfam" id="PF01328">
    <property type="entry name" value="Peroxidase_2"/>
    <property type="match status" value="1"/>
</dbReference>
<evidence type="ECO:0000259" key="8">
    <source>
        <dbReference type="PROSITE" id="PS51405"/>
    </source>
</evidence>
<dbReference type="OrthoDB" id="407298at2759"/>
<accession>W2RYS6</accession>
<dbReference type="PROSITE" id="PS51405">
    <property type="entry name" value="HEME_HALOPEROXIDASE"/>
    <property type="match status" value="1"/>
</dbReference>
<evidence type="ECO:0000313" key="9">
    <source>
        <dbReference type="EMBL" id="ETN41661.1"/>
    </source>
</evidence>
<keyword evidence="4" id="KW-0479">Metal-binding</keyword>
<evidence type="ECO:0000256" key="4">
    <source>
        <dbReference type="ARBA" id="ARBA00022723"/>
    </source>
</evidence>
<evidence type="ECO:0000256" key="7">
    <source>
        <dbReference type="ARBA" id="ARBA00025795"/>
    </source>
</evidence>
<keyword evidence="6" id="KW-0408">Iron</keyword>
<keyword evidence="2" id="KW-0575">Peroxidase</keyword>
<dbReference type="GeneID" id="19970936"/>
<dbReference type="STRING" id="1220924.W2RYS6"/>
<dbReference type="Proteomes" id="UP000030752">
    <property type="component" value="Unassembled WGS sequence"/>
</dbReference>
<feature type="domain" description="Heme haloperoxidase family profile" evidence="8">
    <location>
        <begin position="9"/>
        <end position="193"/>
    </location>
</feature>
<dbReference type="RefSeq" id="XP_008716170.1">
    <property type="nucleotide sequence ID" value="XM_008717948.1"/>
</dbReference>
<keyword evidence="3" id="KW-0349">Heme</keyword>
<dbReference type="Gene3D" id="1.10.489.10">
    <property type="entry name" value="Chloroperoxidase-like"/>
    <property type="match status" value="1"/>
</dbReference>
<comment type="cofactor">
    <cofactor evidence="1">
        <name>heme b</name>
        <dbReference type="ChEBI" id="CHEBI:60344"/>
    </cofactor>
</comment>
<dbReference type="InterPro" id="IPR036851">
    <property type="entry name" value="Chloroperoxidase-like_sf"/>
</dbReference>
<evidence type="ECO:0000313" key="10">
    <source>
        <dbReference type="Proteomes" id="UP000030752"/>
    </source>
</evidence>
<name>W2RYS6_CYPE1</name>
<evidence type="ECO:0000256" key="5">
    <source>
        <dbReference type="ARBA" id="ARBA00023002"/>
    </source>
</evidence>
<dbReference type="PANTHER" id="PTHR33577">
    <property type="entry name" value="STERIGMATOCYSTIN BIOSYNTHESIS PEROXIDASE STCC-RELATED"/>
    <property type="match status" value="1"/>
</dbReference>
<dbReference type="InParanoid" id="W2RYS6"/>
<sequence length="193" mass="21335">MDEAKLGRTWALWSPPGRDEVRSPCPALNTLANHSIIPFDGRSISREAIIHALTRPDTFHLSPKMATLFAAGALKANPAPNATTFDLDMVDKHGFIEHDVSLSRDDIALSSNSTFSHDRFRETYGFWAGGRGEEAVVTYDEASKARYARVIQSQKRHVEVGKKVVYGIKEAILSYGESALFFNVLGKDGKVQL</sequence>
<proteinExistence type="inferred from homology"/>
<dbReference type="GO" id="GO:0046872">
    <property type="term" value="F:metal ion binding"/>
    <property type="evidence" value="ECO:0007669"/>
    <property type="project" value="UniProtKB-KW"/>
</dbReference>
<dbReference type="PANTHER" id="PTHR33577:SF9">
    <property type="entry name" value="PEROXIDASE STCC"/>
    <property type="match status" value="1"/>
</dbReference>
<dbReference type="SUPFAM" id="SSF47571">
    <property type="entry name" value="Cloroperoxidase"/>
    <property type="match status" value="1"/>
</dbReference>
<dbReference type="AlphaFoldDB" id="W2RYS6"/>
<dbReference type="GO" id="GO:0004601">
    <property type="term" value="F:peroxidase activity"/>
    <property type="evidence" value="ECO:0007669"/>
    <property type="project" value="UniProtKB-KW"/>
</dbReference>
<evidence type="ECO:0000256" key="2">
    <source>
        <dbReference type="ARBA" id="ARBA00022559"/>
    </source>
</evidence>
<dbReference type="eggNOG" id="ENOG502QTVQ">
    <property type="taxonomic scope" value="Eukaryota"/>
</dbReference>
<organism evidence="9 10">
    <name type="scientific">Cyphellophora europaea (strain CBS 101466)</name>
    <name type="common">Phialophora europaea</name>
    <dbReference type="NCBI Taxonomy" id="1220924"/>
    <lineage>
        <taxon>Eukaryota</taxon>
        <taxon>Fungi</taxon>
        <taxon>Dikarya</taxon>
        <taxon>Ascomycota</taxon>
        <taxon>Pezizomycotina</taxon>
        <taxon>Eurotiomycetes</taxon>
        <taxon>Chaetothyriomycetidae</taxon>
        <taxon>Chaetothyriales</taxon>
        <taxon>Cyphellophoraceae</taxon>
        <taxon>Cyphellophora</taxon>
    </lineage>
</organism>
<keyword evidence="10" id="KW-1185">Reference proteome</keyword>
<dbReference type="HOGENOM" id="CLU_050230_0_2_1"/>
<comment type="similarity">
    <text evidence="7">Belongs to the chloroperoxidase family.</text>
</comment>
<dbReference type="VEuPathDB" id="FungiDB:HMPREF1541_03597"/>
<reference evidence="9 10" key="1">
    <citation type="submission" date="2013-03" db="EMBL/GenBank/DDBJ databases">
        <title>The Genome Sequence of Phialophora europaea CBS 101466.</title>
        <authorList>
            <consortium name="The Broad Institute Genomics Platform"/>
            <person name="Cuomo C."/>
            <person name="de Hoog S."/>
            <person name="Gorbushina A."/>
            <person name="Walker B."/>
            <person name="Young S.K."/>
            <person name="Zeng Q."/>
            <person name="Gargeya S."/>
            <person name="Fitzgerald M."/>
            <person name="Haas B."/>
            <person name="Abouelleil A."/>
            <person name="Allen A.W."/>
            <person name="Alvarado L."/>
            <person name="Arachchi H.M."/>
            <person name="Berlin A.M."/>
            <person name="Chapman S.B."/>
            <person name="Gainer-Dewar J."/>
            <person name="Goldberg J."/>
            <person name="Griggs A."/>
            <person name="Gujja S."/>
            <person name="Hansen M."/>
            <person name="Howarth C."/>
            <person name="Imamovic A."/>
            <person name="Ireland A."/>
            <person name="Larimer J."/>
            <person name="McCowan C."/>
            <person name="Murphy C."/>
            <person name="Pearson M."/>
            <person name="Poon T.W."/>
            <person name="Priest M."/>
            <person name="Roberts A."/>
            <person name="Saif S."/>
            <person name="Shea T."/>
            <person name="Sisk P."/>
            <person name="Sykes S."/>
            <person name="Wortman J."/>
            <person name="Nusbaum C."/>
            <person name="Birren B."/>
        </authorList>
    </citation>
    <scope>NUCLEOTIDE SEQUENCE [LARGE SCALE GENOMIC DNA]</scope>
    <source>
        <strain evidence="9 10">CBS 101466</strain>
    </source>
</reference>
<gene>
    <name evidence="9" type="ORF">HMPREF1541_03597</name>
</gene>
<evidence type="ECO:0000256" key="3">
    <source>
        <dbReference type="ARBA" id="ARBA00022617"/>
    </source>
</evidence>
<protein>
    <recommendedName>
        <fullName evidence="8">Heme haloperoxidase family profile domain-containing protein</fullName>
    </recommendedName>
</protein>
<evidence type="ECO:0000256" key="6">
    <source>
        <dbReference type="ARBA" id="ARBA00023004"/>
    </source>
</evidence>